<dbReference type="InterPro" id="IPR044925">
    <property type="entry name" value="His-Me_finger_sf"/>
</dbReference>
<protein>
    <recommendedName>
        <fullName evidence="1">HNH nuclease domain-containing protein</fullName>
    </recommendedName>
</protein>
<evidence type="ECO:0000259" key="1">
    <source>
        <dbReference type="Pfam" id="PF13392"/>
    </source>
</evidence>
<evidence type="ECO:0000313" key="2">
    <source>
        <dbReference type="EMBL" id="KKM84533.1"/>
    </source>
</evidence>
<dbReference type="SUPFAM" id="SSF54171">
    <property type="entry name" value="DNA-binding domain"/>
    <property type="match status" value="1"/>
</dbReference>
<dbReference type="SUPFAM" id="SSF54060">
    <property type="entry name" value="His-Me finger endonucleases"/>
    <property type="match status" value="1"/>
</dbReference>
<reference evidence="2" key="1">
    <citation type="journal article" date="2015" name="Nature">
        <title>Complex archaea that bridge the gap between prokaryotes and eukaryotes.</title>
        <authorList>
            <person name="Spang A."/>
            <person name="Saw J.H."/>
            <person name="Jorgensen S.L."/>
            <person name="Zaremba-Niedzwiedzka K."/>
            <person name="Martijn J."/>
            <person name="Lind A.E."/>
            <person name="van Eijk R."/>
            <person name="Schleper C."/>
            <person name="Guy L."/>
            <person name="Ettema T.J."/>
        </authorList>
    </citation>
    <scope>NUCLEOTIDE SEQUENCE</scope>
</reference>
<dbReference type="Pfam" id="PF13392">
    <property type="entry name" value="HNH_3"/>
    <property type="match status" value="1"/>
</dbReference>
<comment type="caution">
    <text evidence="2">The sequence shown here is derived from an EMBL/GenBank/DDBJ whole genome shotgun (WGS) entry which is preliminary data.</text>
</comment>
<dbReference type="AlphaFoldDB" id="A0A0F9KS00"/>
<name>A0A0F9KS00_9ZZZZ</name>
<dbReference type="InterPro" id="IPR003615">
    <property type="entry name" value="HNH_nuc"/>
</dbReference>
<dbReference type="GO" id="GO:0003677">
    <property type="term" value="F:DNA binding"/>
    <property type="evidence" value="ECO:0007669"/>
    <property type="project" value="InterPro"/>
</dbReference>
<dbReference type="EMBL" id="LAZR01007552">
    <property type="protein sequence ID" value="KKM84533.1"/>
    <property type="molecule type" value="Genomic_DNA"/>
</dbReference>
<feature type="domain" description="HNH nuclease" evidence="1">
    <location>
        <begin position="89"/>
        <end position="130"/>
    </location>
</feature>
<dbReference type="Gene3D" id="3.90.75.20">
    <property type="match status" value="1"/>
</dbReference>
<gene>
    <name evidence="2" type="ORF">LCGC14_1298140</name>
</gene>
<accession>A0A0F9KS00</accession>
<sequence>MMTTNQDKTIYEIGCSQEFVPVVSFFHEVLDYNKDTGVFTWKERHRDLFENKHQWCSWNSRCAGKVAGSQLKKKNKTYLIFSVKGKRFYAHRVAWLMTHGKWPELEIDHINGDSTDNSISNLREVNRKQNCRNMKLYKTNKSGYAGVSWHERENKWRARVMFNGKEFFCGLYDDVKEAALVVNQKRKELGFHENHGLTLKGEA</sequence>
<organism evidence="2">
    <name type="scientific">marine sediment metagenome</name>
    <dbReference type="NCBI Taxonomy" id="412755"/>
    <lineage>
        <taxon>unclassified sequences</taxon>
        <taxon>metagenomes</taxon>
        <taxon>ecological metagenomes</taxon>
    </lineage>
</organism>
<proteinExistence type="predicted"/>
<dbReference type="InterPro" id="IPR016177">
    <property type="entry name" value="DNA-bd_dom_sf"/>
</dbReference>